<evidence type="ECO:0000313" key="2">
    <source>
        <dbReference type="EMBL" id="KKN19655.1"/>
    </source>
</evidence>
<reference evidence="2" key="1">
    <citation type="journal article" date="2015" name="Nature">
        <title>Complex archaea that bridge the gap between prokaryotes and eukaryotes.</title>
        <authorList>
            <person name="Spang A."/>
            <person name="Saw J.H."/>
            <person name="Jorgensen S.L."/>
            <person name="Zaremba-Niedzwiedzka K."/>
            <person name="Martijn J."/>
            <person name="Lind A.E."/>
            <person name="van Eijk R."/>
            <person name="Schleper C."/>
            <person name="Guy L."/>
            <person name="Ettema T.J."/>
        </authorList>
    </citation>
    <scope>NUCLEOTIDE SEQUENCE</scope>
</reference>
<keyword evidence="1" id="KW-1133">Transmembrane helix</keyword>
<evidence type="ECO:0000256" key="1">
    <source>
        <dbReference type="SAM" id="Phobius"/>
    </source>
</evidence>
<sequence length="320" mass="36794">MKSNMKNKRLILIILLGVLLLNTHLMPFLKANSNFTNGLEVGTQVWEVKHYDEMAWQNTVNSSLNPKHWLGGEADKVGAKSKLTFESISNNDFMSSVIFKEFIYLNETLSIFPIVKENGYGEDFINDLNHTYYFVWNYGFHDWVFTTGEFIYQSSFEAEFSIILKDPHDFKQILEHYNDYASRVNNDTTLQSLNISFPLLNGDELLWQFALRRFLVAIPTNNYLITLKDALNCTNASVEGNTLIFQREGETNYSVEVTYNSQGLSETFVVKNSEGSVIYKITSFYPKTLFFLILGIIGLCVLGIVILVIVKKIKLKKQFK</sequence>
<comment type="caution">
    <text evidence="2">The sequence shown here is derived from an EMBL/GenBank/DDBJ whole genome shotgun (WGS) entry which is preliminary data.</text>
</comment>
<accession>A0A0F9NJD1</accession>
<name>A0A0F9NJD1_9ZZZZ</name>
<proteinExistence type="predicted"/>
<dbReference type="EMBL" id="LAZR01003314">
    <property type="protein sequence ID" value="KKN19655.1"/>
    <property type="molecule type" value="Genomic_DNA"/>
</dbReference>
<keyword evidence="1" id="KW-0812">Transmembrane</keyword>
<keyword evidence="1" id="KW-0472">Membrane</keyword>
<protein>
    <submittedName>
        <fullName evidence="2">Uncharacterized protein</fullName>
    </submittedName>
</protein>
<feature type="transmembrane region" description="Helical" evidence="1">
    <location>
        <begin position="289"/>
        <end position="310"/>
    </location>
</feature>
<dbReference type="AlphaFoldDB" id="A0A0F9NJD1"/>
<organism evidence="2">
    <name type="scientific">marine sediment metagenome</name>
    <dbReference type="NCBI Taxonomy" id="412755"/>
    <lineage>
        <taxon>unclassified sequences</taxon>
        <taxon>metagenomes</taxon>
        <taxon>ecological metagenomes</taxon>
    </lineage>
</organism>
<gene>
    <name evidence="2" type="ORF">LCGC14_0943570</name>
</gene>